<dbReference type="InterPro" id="IPR034704">
    <property type="entry name" value="Ribosomal_bL28/bL31-like_sf"/>
</dbReference>
<gene>
    <name evidence="4" type="ORF">ACFPQB_09195</name>
</gene>
<proteinExistence type="inferred from homology"/>
<sequence length="92" mass="9958">MKQGIHPGYGPVAFRDSATGDLVVTRSTLAGRIEASRTVDVDGVTYPVVDVDVTVHSHPFWTGRGRVVDSEGRVEAFERRYGRRSGAGEAGR</sequence>
<dbReference type="Proteomes" id="UP001596072">
    <property type="component" value="Unassembled WGS sequence"/>
</dbReference>
<evidence type="ECO:0000256" key="3">
    <source>
        <dbReference type="RuleBase" id="RU000564"/>
    </source>
</evidence>
<dbReference type="InterPro" id="IPR042105">
    <property type="entry name" value="Ribosomal_bL31_sf"/>
</dbReference>
<keyword evidence="2 3" id="KW-0687">Ribonucleoprotein</keyword>
<organism evidence="4 5">
    <name type="scientific">Nocardioides vastitatis</name>
    <dbReference type="NCBI Taxonomy" id="2568655"/>
    <lineage>
        <taxon>Bacteria</taxon>
        <taxon>Bacillati</taxon>
        <taxon>Actinomycetota</taxon>
        <taxon>Actinomycetes</taxon>
        <taxon>Propionibacteriales</taxon>
        <taxon>Nocardioidaceae</taxon>
        <taxon>Nocardioides</taxon>
    </lineage>
</organism>
<dbReference type="InterPro" id="IPR002150">
    <property type="entry name" value="Ribosomal_bL31"/>
</dbReference>
<accession>A0ABW0ZJ37</accession>
<evidence type="ECO:0000256" key="1">
    <source>
        <dbReference type="ARBA" id="ARBA00022980"/>
    </source>
</evidence>
<dbReference type="EMBL" id="JBHSNS010000003">
    <property type="protein sequence ID" value="MFC5729093.1"/>
    <property type="molecule type" value="Genomic_DNA"/>
</dbReference>
<comment type="similarity">
    <text evidence="3">Belongs to the bacterial ribosomal protein bL31 family.</text>
</comment>
<dbReference type="GO" id="GO:0005840">
    <property type="term" value="C:ribosome"/>
    <property type="evidence" value="ECO:0007669"/>
    <property type="project" value="UniProtKB-KW"/>
</dbReference>
<dbReference type="PANTHER" id="PTHR33280">
    <property type="entry name" value="50S RIBOSOMAL PROTEIN L31, CHLOROPLASTIC"/>
    <property type="match status" value="1"/>
</dbReference>
<evidence type="ECO:0000256" key="2">
    <source>
        <dbReference type="ARBA" id="ARBA00023274"/>
    </source>
</evidence>
<dbReference type="RefSeq" id="WP_136434796.1">
    <property type="nucleotide sequence ID" value="NZ_JBHSNS010000003.1"/>
</dbReference>
<dbReference type="PROSITE" id="PS01143">
    <property type="entry name" value="RIBOSOMAL_L31"/>
    <property type="match status" value="1"/>
</dbReference>
<protein>
    <recommendedName>
        <fullName evidence="3">50S ribosomal protein L31</fullName>
    </recommendedName>
</protein>
<dbReference type="NCBIfam" id="NF002462">
    <property type="entry name" value="PRK01678.1"/>
    <property type="match status" value="1"/>
</dbReference>
<keyword evidence="5" id="KW-1185">Reference proteome</keyword>
<dbReference type="Pfam" id="PF01197">
    <property type="entry name" value="Ribosomal_L31"/>
    <property type="match status" value="1"/>
</dbReference>
<comment type="caution">
    <text evidence="4">The sequence shown here is derived from an EMBL/GenBank/DDBJ whole genome shotgun (WGS) entry which is preliminary data.</text>
</comment>
<name>A0ABW0ZJ37_9ACTN</name>
<dbReference type="InterPro" id="IPR027493">
    <property type="entry name" value="Ribosomal_bL31_B"/>
</dbReference>
<dbReference type="Gene3D" id="4.10.830.30">
    <property type="entry name" value="Ribosomal protein L31"/>
    <property type="match status" value="1"/>
</dbReference>
<keyword evidence="1 3" id="KW-0689">Ribosomal protein</keyword>
<evidence type="ECO:0000313" key="5">
    <source>
        <dbReference type="Proteomes" id="UP001596072"/>
    </source>
</evidence>
<evidence type="ECO:0000313" key="4">
    <source>
        <dbReference type="EMBL" id="MFC5729093.1"/>
    </source>
</evidence>
<dbReference type="SUPFAM" id="SSF143800">
    <property type="entry name" value="L28p-like"/>
    <property type="match status" value="1"/>
</dbReference>
<reference evidence="5" key="1">
    <citation type="journal article" date="2019" name="Int. J. Syst. Evol. Microbiol.">
        <title>The Global Catalogue of Microorganisms (GCM) 10K type strain sequencing project: providing services to taxonomists for standard genome sequencing and annotation.</title>
        <authorList>
            <consortium name="The Broad Institute Genomics Platform"/>
            <consortium name="The Broad Institute Genome Sequencing Center for Infectious Disease"/>
            <person name="Wu L."/>
            <person name="Ma J."/>
        </authorList>
    </citation>
    <scope>NUCLEOTIDE SEQUENCE [LARGE SCALE GENOMIC DNA]</scope>
    <source>
        <strain evidence="5">YIM 94188</strain>
    </source>
</reference>
<dbReference type="PRINTS" id="PR01249">
    <property type="entry name" value="RIBOSOMALL31"/>
</dbReference>
<dbReference type="NCBIfam" id="TIGR00105">
    <property type="entry name" value="L31"/>
    <property type="match status" value="1"/>
</dbReference>
<dbReference type="PANTHER" id="PTHR33280:SF1">
    <property type="entry name" value="LARGE RIBOSOMAL SUBUNIT PROTEIN BL31C"/>
    <property type="match status" value="1"/>
</dbReference>